<evidence type="ECO:0000256" key="8">
    <source>
        <dbReference type="ARBA" id="ARBA00022833"/>
    </source>
</evidence>
<dbReference type="Gene3D" id="3.30.2010.10">
    <property type="entry name" value="Metalloproteases ('zincins'), catalytic domain"/>
    <property type="match status" value="1"/>
</dbReference>
<feature type="binding site" evidence="12">
    <location>
        <position position="141"/>
    </location>
    <ligand>
        <name>Zn(2+)</name>
        <dbReference type="ChEBI" id="CHEBI:29105"/>
        <note>catalytic</note>
    </ligand>
</feature>
<dbReference type="STRING" id="1802401.A3B21_02075"/>
<comment type="caution">
    <text evidence="14">The sequence shown here is derived from an EMBL/GenBank/DDBJ whole genome shotgun (WGS) entry which is preliminary data.</text>
</comment>
<evidence type="ECO:0000313" key="14">
    <source>
        <dbReference type="EMBL" id="OGL80142.1"/>
    </source>
</evidence>
<dbReference type="InterPro" id="IPR050083">
    <property type="entry name" value="HtpX_protease"/>
</dbReference>
<evidence type="ECO:0000259" key="13">
    <source>
        <dbReference type="Pfam" id="PF01435"/>
    </source>
</evidence>
<keyword evidence="7 12" id="KW-0378">Hydrolase</keyword>
<keyword evidence="10 12" id="KW-0482">Metalloprotease</keyword>
<evidence type="ECO:0000256" key="4">
    <source>
        <dbReference type="ARBA" id="ARBA00022670"/>
    </source>
</evidence>
<feature type="transmembrane region" description="Helical" evidence="12">
    <location>
        <begin position="153"/>
        <end position="171"/>
    </location>
</feature>
<gene>
    <name evidence="12" type="primary">htpX</name>
    <name evidence="14" type="ORF">A3B21_02075</name>
</gene>
<comment type="subcellular location">
    <subcellularLocation>
        <location evidence="1 12">Cell membrane</location>
        <topology evidence="1 12">Multi-pass membrane protein</topology>
    </subcellularLocation>
</comment>
<protein>
    <recommendedName>
        <fullName evidence="12">Protease HtpX homolog</fullName>
        <ecNumber evidence="12">3.4.24.-</ecNumber>
    </recommendedName>
</protein>
<dbReference type="AlphaFoldDB" id="A0A1F7UPE7"/>
<accession>A0A1F7UPE7</accession>
<dbReference type="EMBL" id="MGEJ01000014">
    <property type="protein sequence ID" value="OGL80142.1"/>
    <property type="molecule type" value="Genomic_DNA"/>
</dbReference>
<keyword evidence="3 12" id="KW-1003">Cell membrane</keyword>
<evidence type="ECO:0000256" key="3">
    <source>
        <dbReference type="ARBA" id="ARBA00022475"/>
    </source>
</evidence>
<feature type="transmembrane region" description="Helical" evidence="12">
    <location>
        <begin position="36"/>
        <end position="57"/>
    </location>
</feature>
<dbReference type="InterPro" id="IPR001915">
    <property type="entry name" value="Peptidase_M48"/>
</dbReference>
<dbReference type="GO" id="GO:0005886">
    <property type="term" value="C:plasma membrane"/>
    <property type="evidence" value="ECO:0007669"/>
    <property type="project" value="UniProtKB-SubCell"/>
</dbReference>
<keyword evidence="6 12" id="KW-0479">Metal-binding</keyword>
<organism evidence="14 15">
    <name type="scientific">Candidatus Uhrbacteria bacterium RIFCSPLOWO2_01_FULL_47_24</name>
    <dbReference type="NCBI Taxonomy" id="1802401"/>
    <lineage>
        <taxon>Bacteria</taxon>
        <taxon>Candidatus Uhriibacteriota</taxon>
    </lineage>
</organism>
<evidence type="ECO:0000256" key="1">
    <source>
        <dbReference type="ARBA" id="ARBA00004651"/>
    </source>
</evidence>
<evidence type="ECO:0000256" key="12">
    <source>
        <dbReference type="HAMAP-Rule" id="MF_00188"/>
    </source>
</evidence>
<dbReference type="InterPro" id="IPR022919">
    <property type="entry name" value="Pept_M48_protease_HtpX"/>
</dbReference>
<feature type="active site" evidence="12">
    <location>
        <position position="142"/>
    </location>
</feature>
<evidence type="ECO:0000256" key="2">
    <source>
        <dbReference type="ARBA" id="ARBA00009779"/>
    </source>
</evidence>
<dbReference type="PANTHER" id="PTHR43221">
    <property type="entry name" value="PROTEASE HTPX"/>
    <property type="match status" value="1"/>
</dbReference>
<evidence type="ECO:0000256" key="9">
    <source>
        <dbReference type="ARBA" id="ARBA00022989"/>
    </source>
</evidence>
<dbReference type="CDD" id="cd07340">
    <property type="entry name" value="M48B_Htpx_like"/>
    <property type="match status" value="1"/>
</dbReference>
<feature type="binding site" evidence="12">
    <location>
        <position position="145"/>
    </location>
    <ligand>
        <name>Zn(2+)</name>
        <dbReference type="ChEBI" id="CHEBI:29105"/>
        <note>catalytic</note>
    </ligand>
</feature>
<keyword evidence="11 12" id="KW-0472">Membrane</keyword>
<dbReference type="EC" id="3.4.24.-" evidence="12"/>
<evidence type="ECO:0000256" key="7">
    <source>
        <dbReference type="ARBA" id="ARBA00022801"/>
    </source>
</evidence>
<dbReference type="Proteomes" id="UP000176897">
    <property type="component" value="Unassembled WGS sequence"/>
</dbReference>
<dbReference type="GO" id="GO:0006508">
    <property type="term" value="P:proteolysis"/>
    <property type="evidence" value="ECO:0007669"/>
    <property type="project" value="UniProtKB-KW"/>
</dbReference>
<feature type="transmembrane region" description="Helical" evidence="12">
    <location>
        <begin position="191"/>
        <end position="210"/>
    </location>
</feature>
<feature type="binding site" evidence="12">
    <location>
        <position position="219"/>
    </location>
    <ligand>
        <name>Zn(2+)</name>
        <dbReference type="ChEBI" id="CHEBI:29105"/>
        <note>catalytic</note>
    </ligand>
</feature>
<dbReference type="GO" id="GO:0004222">
    <property type="term" value="F:metalloendopeptidase activity"/>
    <property type="evidence" value="ECO:0007669"/>
    <property type="project" value="UniProtKB-UniRule"/>
</dbReference>
<comment type="cofactor">
    <cofactor evidence="12">
        <name>Zn(2+)</name>
        <dbReference type="ChEBI" id="CHEBI:29105"/>
    </cofactor>
    <text evidence="12">Binds 1 zinc ion per subunit.</text>
</comment>
<dbReference type="PANTHER" id="PTHR43221:SF1">
    <property type="entry name" value="PROTEASE HTPX"/>
    <property type="match status" value="1"/>
</dbReference>
<evidence type="ECO:0000256" key="6">
    <source>
        <dbReference type="ARBA" id="ARBA00022723"/>
    </source>
</evidence>
<dbReference type="GO" id="GO:0008270">
    <property type="term" value="F:zinc ion binding"/>
    <property type="evidence" value="ECO:0007669"/>
    <property type="project" value="UniProtKB-UniRule"/>
</dbReference>
<dbReference type="Pfam" id="PF01435">
    <property type="entry name" value="Peptidase_M48"/>
    <property type="match status" value="1"/>
</dbReference>
<evidence type="ECO:0000256" key="10">
    <source>
        <dbReference type="ARBA" id="ARBA00023049"/>
    </source>
</evidence>
<evidence type="ECO:0000256" key="5">
    <source>
        <dbReference type="ARBA" id="ARBA00022692"/>
    </source>
</evidence>
<keyword evidence="8 12" id="KW-0862">Zinc</keyword>
<keyword evidence="9 12" id="KW-1133">Transmembrane helix</keyword>
<feature type="transmembrane region" description="Helical" evidence="12">
    <location>
        <begin position="12"/>
        <end position="30"/>
    </location>
</feature>
<proteinExistence type="inferred from homology"/>
<keyword evidence="4 12" id="KW-0645">Protease</keyword>
<evidence type="ECO:0000256" key="11">
    <source>
        <dbReference type="ARBA" id="ARBA00023136"/>
    </source>
</evidence>
<sequence>MYNQITSNKRRTVVLIAFFTIVVLGLGYVFSYFSGYGWQGLIPAALISFFMTLISYYSGDKLALAVSGAKQITKEQNAYLWRMVENLCISQGLPMPRVHIIQDSAINAFATGRDPKHASIAVTAGALEKLQNEELEGVLAHELSHIKNYDIRVMTIVVVLVGIVALISDWMFRIHVFGGRGRDRDRGMHPIFLIVGIALIILAPIIAQLIKFAVSRRREYLADASGALITRFPEGLARALEKIGAQKQPLARATEATAHLYIANPYGATRKWLTTAFSTHPPIQDRIKVLRSMA</sequence>
<dbReference type="HAMAP" id="MF_00188">
    <property type="entry name" value="Pept_M48_protease_HtpX"/>
    <property type="match status" value="1"/>
</dbReference>
<feature type="domain" description="Peptidase M48" evidence="13">
    <location>
        <begin position="75"/>
        <end position="293"/>
    </location>
</feature>
<comment type="similarity">
    <text evidence="2 12">Belongs to the peptidase M48B family.</text>
</comment>
<name>A0A1F7UPE7_9BACT</name>
<reference evidence="14 15" key="1">
    <citation type="journal article" date="2016" name="Nat. Commun.">
        <title>Thousands of microbial genomes shed light on interconnected biogeochemical processes in an aquifer system.</title>
        <authorList>
            <person name="Anantharaman K."/>
            <person name="Brown C.T."/>
            <person name="Hug L.A."/>
            <person name="Sharon I."/>
            <person name="Castelle C.J."/>
            <person name="Probst A.J."/>
            <person name="Thomas B.C."/>
            <person name="Singh A."/>
            <person name="Wilkins M.J."/>
            <person name="Karaoz U."/>
            <person name="Brodie E.L."/>
            <person name="Williams K.H."/>
            <person name="Hubbard S.S."/>
            <person name="Banfield J.F."/>
        </authorList>
    </citation>
    <scope>NUCLEOTIDE SEQUENCE [LARGE SCALE GENOMIC DNA]</scope>
</reference>
<keyword evidence="5 12" id="KW-0812">Transmembrane</keyword>
<evidence type="ECO:0000313" key="15">
    <source>
        <dbReference type="Proteomes" id="UP000176897"/>
    </source>
</evidence>